<organism evidence="1 2">
    <name type="scientific">Bacillus paralicheniformis</name>
    <dbReference type="NCBI Taxonomy" id="1648923"/>
    <lineage>
        <taxon>Bacteria</taxon>
        <taxon>Bacillati</taxon>
        <taxon>Bacillota</taxon>
        <taxon>Bacilli</taxon>
        <taxon>Bacillales</taxon>
        <taxon>Bacillaceae</taxon>
        <taxon>Bacillus</taxon>
    </lineage>
</organism>
<proteinExistence type="predicted"/>
<dbReference type="Proteomes" id="UP000185604">
    <property type="component" value="Unassembled WGS sequence"/>
</dbReference>
<name>A0A7Z0WZX0_9BACI</name>
<evidence type="ECO:0000313" key="1">
    <source>
        <dbReference type="EMBL" id="OLF96258.1"/>
    </source>
</evidence>
<dbReference type="AlphaFoldDB" id="A0A7Z0WZX0"/>
<dbReference type="EMBL" id="LKPO01000006">
    <property type="protein sequence ID" value="OLF96258.1"/>
    <property type="molecule type" value="Genomic_DNA"/>
</dbReference>
<accession>A0A7Z0WZX0</accession>
<gene>
    <name evidence="1" type="ORF">B4121_1112</name>
</gene>
<comment type="caution">
    <text evidence="1">The sequence shown here is derived from an EMBL/GenBank/DDBJ whole genome shotgun (WGS) entry which is preliminary data.</text>
</comment>
<evidence type="ECO:0000313" key="2">
    <source>
        <dbReference type="Proteomes" id="UP000185604"/>
    </source>
</evidence>
<protein>
    <submittedName>
        <fullName evidence="1">Uncharacterized protein</fullName>
    </submittedName>
</protein>
<reference evidence="1 2" key="1">
    <citation type="journal article" date="2016" name="Front. Microbiol.">
        <title>High-Level Heat Resistance of Spores of Bacillus amyloliquefaciens and Bacillus licheniformis Results from the Presence of a spoVA Operon in a Tn1546 Transposon.</title>
        <authorList>
            <person name="Berendsen E.M."/>
            <person name="Koning R.A."/>
            <person name="Boekhorst J."/>
            <person name="de Jong A."/>
            <person name="Kuipers O.P."/>
            <person name="Wells-Bennik M.H."/>
        </authorList>
    </citation>
    <scope>NUCLEOTIDE SEQUENCE [LARGE SCALE GENOMIC DNA]</scope>
    <source>
        <strain evidence="1 2">B4121</strain>
    </source>
</reference>
<sequence>MGNTLYKRIKDEPLQAGAVFLSTIKILYLKERKRFTHNIHKKHNIYTHY</sequence>